<gene>
    <name evidence="1" type="ORF">SCHPADRAFT_1001728</name>
</gene>
<reference evidence="1 2" key="1">
    <citation type="submission" date="2015-04" db="EMBL/GenBank/DDBJ databases">
        <title>Complete genome sequence of Schizopora paradoxa KUC8140, a cosmopolitan wood degrader in East Asia.</title>
        <authorList>
            <consortium name="DOE Joint Genome Institute"/>
            <person name="Min B."/>
            <person name="Park H."/>
            <person name="Jang Y."/>
            <person name="Kim J.-J."/>
            <person name="Kim K.H."/>
            <person name="Pangilinan J."/>
            <person name="Lipzen A."/>
            <person name="Riley R."/>
            <person name="Grigoriev I.V."/>
            <person name="Spatafora J.W."/>
            <person name="Choi I.-G."/>
        </authorList>
    </citation>
    <scope>NUCLEOTIDE SEQUENCE [LARGE SCALE GENOMIC DNA]</scope>
    <source>
        <strain evidence="1 2">KUC8140</strain>
    </source>
</reference>
<sequence length="377" mass="42060">MPVHSDEYQITDHSDTASSMTHSTATAPGLVGPGRTLGLLLDRMGHGLEVFLNKRAQQARFISETSEPDIHCLHQHKETPIPVCSVAPHAYMHNPDIAHSDKYQALGNLDSALSMTHSTATAPGLVGPGRTLGVLLDWMGHGLQDFLNKCARKLNLGPEAVARDIRRLCRHKEFSFFVRFVAPYAFVTKGQEKDLQSLCKKLLKYSRSPVLSTQLKALGEIADLAIEDSLIRTTFHNCNLSQLVPVYKEQDLILASSRAFGSIENVEIHNLWTRSLLLRLESKNLTNESPEILALKDSIKNSDTSFVAARYLTKILCSSGIARKLYEEIWDTYLEVAVSFPDNVEWSNINKYGEFPIVPWYGFTNTGLARTLVRLAL</sequence>
<dbReference type="InParanoid" id="A0A0H2RCW4"/>
<keyword evidence="2" id="KW-1185">Reference proteome</keyword>
<evidence type="ECO:0000313" key="2">
    <source>
        <dbReference type="Proteomes" id="UP000053477"/>
    </source>
</evidence>
<organism evidence="1 2">
    <name type="scientific">Schizopora paradoxa</name>
    <dbReference type="NCBI Taxonomy" id="27342"/>
    <lineage>
        <taxon>Eukaryota</taxon>
        <taxon>Fungi</taxon>
        <taxon>Dikarya</taxon>
        <taxon>Basidiomycota</taxon>
        <taxon>Agaricomycotina</taxon>
        <taxon>Agaricomycetes</taxon>
        <taxon>Hymenochaetales</taxon>
        <taxon>Schizoporaceae</taxon>
        <taxon>Schizopora</taxon>
    </lineage>
</organism>
<proteinExistence type="predicted"/>
<dbReference type="AlphaFoldDB" id="A0A0H2RCW4"/>
<accession>A0A0H2RCW4</accession>
<dbReference type="Proteomes" id="UP000053477">
    <property type="component" value="Unassembled WGS sequence"/>
</dbReference>
<dbReference type="OrthoDB" id="3066495at2759"/>
<evidence type="ECO:0000313" key="1">
    <source>
        <dbReference type="EMBL" id="KLO07363.1"/>
    </source>
</evidence>
<name>A0A0H2RCW4_9AGAM</name>
<dbReference type="EMBL" id="KQ086144">
    <property type="protein sequence ID" value="KLO07363.1"/>
    <property type="molecule type" value="Genomic_DNA"/>
</dbReference>
<protein>
    <submittedName>
        <fullName evidence="1">Uncharacterized protein</fullName>
    </submittedName>
</protein>